<dbReference type="HOGENOM" id="CLU_013746_1_0_7"/>
<dbReference type="GO" id="GO:0042597">
    <property type="term" value="C:periplasmic space"/>
    <property type="evidence" value="ECO:0007669"/>
    <property type="project" value="InterPro"/>
</dbReference>
<dbReference type="GO" id="GO:0008933">
    <property type="term" value="F:peptidoglycan lytic transglycosylase activity"/>
    <property type="evidence" value="ECO:0007669"/>
    <property type="project" value="InterPro"/>
</dbReference>
<dbReference type="InterPro" id="IPR011990">
    <property type="entry name" value="TPR-like_helical_dom_sf"/>
</dbReference>
<dbReference type="CDD" id="cd13401">
    <property type="entry name" value="Slt70-like"/>
    <property type="match status" value="1"/>
</dbReference>
<dbReference type="GO" id="GO:0004553">
    <property type="term" value="F:hydrolase activity, hydrolyzing O-glycosyl compounds"/>
    <property type="evidence" value="ECO:0007669"/>
    <property type="project" value="InterPro"/>
</dbReference>
<dbReference type="InterPro" id="IPR019734">
    <property type="entry name" value="TPR_rpt"/>
</dbReference>
<evidence type="ECO:0000256" key="4">
    <source>
        <dbReference type="SAM" id="SignalP"/>
    </source>
</evidence>
<keyword evidence="7" id="KW-1185">Reference proteome</keyword>
<reference evidence="6 7" key="1">
    <citation type="submission" date="2007-05" db="EMBL/GenBank/DDBJ databases">
        <title>Complete sequence of Geobacter uraniireducens Rf4.</title>
        <authorList>
            <consortium name="US DOE Joint Genome Institute"/>
            <person name="Copeland A."/>
            <person name="Lucas S."/>
            <person name="Lapidus A."/>
            <person name="Barry K."/>
            <person name="Detter J.C."/>
            <person name="Glavina del Rio T."/>
            <person name="Hammon N."/>
            <person name="Israni S."/>
            <person name="Dalin E."/>
            <person name="Tice H."/>
            <person name="Pitluck S."/>
            <person name="Chertkov O."/>
            <person name="Brettin T."/>
            <person name="Bruce D."/>
            <person name="Han C."/>
            <person name="Schmutz J."/>
            <person name="Larimer F."/>
            <person name="Land M."/>
            <person name="Hauser L."/>
            <person name="Kyrpides N."/>
            <person name="Mikhailova N."/>
            <person name="Shelobolina E."/>
            <person name="Aklujkar M."/>
            <person name="Lovley D."/>
            <person name="Richardson P."/>
        </authorList>
    </citation>
    <scope>NUCLEOTIDE SEQUENCE [LARGE SCALE GENOMIC DNA]</scope>
    <source>
        <strain evidence="6 7">Rf4</strain>
    </source>
</reference>
<dbReference type="Gene3D" id="1.25.40.10">
    <property type="entry name" value="Tetratricopeptide repeat domain"/>
    <property type="match status" value="3"/>
</dbReference>
<dbReference type="PROSITE" id="PS50005">
    <property type="entry name" value="TPR"/>
    <property type="match status" value="1"/>
</dbReference>
<feature type="signal peptide" evidence="4">
    <location>
        <begin position="1"/>
        <end position="21"/>
    </location>
</feature>
<dbReference type="OrthoDB" id="9781970at2"/>
<dbReference type="InterPro" id="IPR023346">
    <property type="entry name" value="Lysozyme-like_dom_sf"/>
</dbReference>
<dbReference type="PANTHER" id="PTHR37423:SF2">
    <property type="entry name" value="MEMBRANE-BOUND LYTIC MUREIN TRANSGLYCOSYLASE C"/>
    <property type="match status" value="1"/>
</dbReference>
<comment type="similarity">
    <text evidence="1">Belongs to the transglycosylase Slt family.</text>
</comment>
<feature type="repeat" description="TPR" evidence="3">
    <location>
        <begin position="225"/>
        <end position="258"/>
    </location>
</feature>
<accession>A5G506</accession>
<dbReference type="AlphaFoldDB" id="A5G506"/>
<dbReference type="Proteomes" id="UP000006695">
    <property type="component" value="Chromosome"/>
</dbReference>
<keyword evidence="2 4" id="KW-0732">Signal</keyword>
<dbReference type="CAZy" id="GH23">
    <property type="family name" value="Glycoside Hydrolase Family 23"/>
</dbReference>
<dbReference type="InterPro" id="IPR008258">
    <property type="entry name" value="Transglycosylase_SLT_dom_1"/>
</dbReference>
<organism evidence="6 7">
    <name type="scientific">Geotalea uraniireducens (strain Rf4)</name>
    <name type="common">Geobacter uraniireducens</name>
    <dbReference type="NCBI Taxonomy" id="351605"/>
    <lineage>
        <taxon>Bacteria</taxon>
        <taxon>Pseudomonadati</taxon>
        <taxon>Thermodesulfobacteriota</taxon>
        <taxon>Desulfuromonadia</taxon>
        <taxon>Geobacterales</taxon>
        <taxon>Geobacteraceae</taxon>
        <taxon>Geotalea</taxon>
    </lineage>
</organism>
<evidence type="ECO:0000256" key="3">
    <source>
        <dbReference type="PROSITE-ProRule" id="PRU00339"/>
    </source>
</evidence>
<dbReference type="STRING" id="351605.Gura_2700"/>
<dbReference type="RefSeq" id="WP_011939550.1">
    <property type="nucleotide sequence ID" value="NC_009483.1"/>
</dbReference>
<dbReference type="Pfam" id="PF13174">
    <property type="entry name" value="TPR_6"/>
    <property type="match status" value="2"/>
</dbReference>
<name>A5G506_GEOUR</name>
<evidence type="ECO:0000313" key="6">
    <source>
        <dbReference type="EMBL" id="ABQ26874.1"/>
    </source>
</evidence>
<dbReference type="EMBL" id="CP000698">
    <property type="protein sequence ID" value="ABQ26874.1"/>
    <property type="molecule type" value="Genomic_DNA"/>
</dbReference>
<evidence type="ECO:0000259" key="5">
    <source>
        <dbReference type="Pfam" id="PF01464"/>
    </source>
</evidence>
<dbReference type="KEGG" id="gur:Gura_2700"/>
<feature type="chain" id="PRO_5002683231" evidence="4">
    <location>
        <begin position="22"/>
        <end position="715"/>
    </location>
</feature>
<protein>
    <submittedName>
        <fullName evidence="6">Lytic transglycosylase, catalytic</fullName>
    </submittedName>
</protein>
<dbReference type="PANTHER" id="PTHR37423">
    <property type="entry name" value="SOLUBLE LYTIC MUREIN TRANSGLYCOSYLASE-RELATED"/>
    <property type="match status" value="1"/>
</dbReference>
<evidence type="ECO:0000256" key="2">
    <source>
        <dbReference type="ARBA" id="ARBA00022729"/>
    </source>
</evidence>
<gene>
    <name evidence="6" type="ordered locus">Gura_2700</name>
</gene>
<feature type="domain" description="Transglycosylase SLT" evidence="5">
    <location>
        <begin position="551"/>
        <end position="667"/>
    </location>
</feature>
<dbReference type="Pfam" id="PF13432">
    <property type="entry name" value="TPR_16"/>
    <property type="match status" value="3"/>
</dbReference>
<dbReference type="PROSITE" id="PS00922">
    <property type="entry name" value="TRANSGLYCOSYLASE"/>
    <property type="match status" value="1"/>
</dbReference>
<dbReference type="SUPFAM" id="SSF48452">
    <property type="entry name" value="TPR-like"/>
    <property type="match status" value="1"/>
</dbReference>
<dbReference type="GO" id="GO:0016020">
    <property type="term" value="C:membrane"/>
    <property type="evidence" value="ECO:0007669"/>
    <property type="project" value="InterPro"/>
</dbReference>
<dbReference type="InterPro" id="IPR000189">
    <property type="entry name" value="Transglyc_AS"/>
</dbReference>
<dbReference type="Pfam" id="PF01464">
    <property type="entry name" value="SLT"/>
    <property type="match status" value="1"/>
</dbReference>
<evidence type="ECO:0000256" key="1">
    <source>
        <dbReference type="ARBA" id="ARBA00007734"/>
    </source>
</evidence>
<dbReference type="SUPFAM" id="SSF53955">
    <property type="entry name" value="Lysozyme-like"/>
    <property type="match status" value="1"/>
</dbReference>
<sequence>MFFRSFSTIAMLLFLTLPASGINLYPLPDDALIKASAHFRDKEYQAALEAALSARKGDAREFMIGMAASRLEKWEEAADCLSRATEGFPLLADYALYHQARALNKLGKHAEALVPLRKVLKNYPESPLVRGAALLLGNTLYDSGDYKGALSAFGEFIEKYPAGADSLSALHKSALCREQLADMTGAVSILRSIALNYPASAVAVKAGEDLERVGRKGADIAPFSPSELLHQGTILFDLGKYSQAVKTFNAARRQSPDLNGDFLTKLQFKTGQALFKSRHYKDAELAFNELLKKNLKKETSDDVRFWLARTNAKIGKDEEAFNTYLKLAESSPKSTLADDALLEAALIRKSQKKWDATLPLLQKSLHLYPDSNQSKNVIWEIAWGSYQTRDFKTAAEYFNKLANQESTREKALYWRGRSLLAAGDPKSAQGCFSDLMSEYPLGYYALAYKNEADIKEAETTTPAKNPAELLPVPAGFERVKALIAMGFYDEACKELYGAKKQKLQQGIARLYLEMGNYNSAINLFRKERLRRYDKESALLWSINYPLAFQEYVAQNAAANNLQESLIYSIIRAESTFSPTALSPAGAVGLMQLMPATAAAIEKGGAATFDTNHLTRPELNIRYGAKHLKDLLSLHNGNLVLAIASYNAGSGNVGRWQKRFGDLPREEFIESIPFGETREYVKKVLAGIEIYQRFYNLGNKASDKTAPSSPPKSPPV</sequence>
<dbReference type="SMART" id="SM00028">
    <property type="entry name" value="TPR"/>
    <property type="match status" value="5"/>
</dbReference>
<evidence type="ECO:0000313" key="7">
    <source>
        <dbReference type="Proteomes" id="UP000006695"/>
    </source>
</evidence>
<dbReference type="InterPro" id="IPR008939">
    <property type="entry name" value="Lytic_TGlycosylase_superhlx_U"/>
</dbReference>
<proteinExistence type="inferred from homology"/>
<keyword evidence="3" id="KW-0802">TPR repeat</keyword>
<dbReference type="SUPFAM" id="SSF48435">
    <property type="entry name" value="Bacterial muramidases"/>
    <property type="match status" value="1"/>
</dbReference>
<dbReference type="GO" id="GO:0000270">
    <property type="term" value="P:peptidoglycan metabolic process"/>
    <property type="evidence" value="ECO:0007669"/>
    <property type="project" value="InterPro"/>
</dbReference>
<dbReference type="Gene3D" id="1.10.530.10">
    <property type="match status" value="1"/>
</dbReference>